<evidence type="ECO:0000313" key="4">
    <source>
        <dbReference type="EMBL" id="QUJ76496.1"/>
    </source>
</evidence>
<dbReference type="AlphaFoldDB" id="A0A975JDZ3"/>
<gene>
    <name evidence="4" type="ORF">KDD17_16745</name>
</gene>
<reference evidence="4" key="1">
    <citation type="submission" date="2021-04" db="EMBL/GenBank/DDBJ databases">
        <title>Complete genome sequence for Sulfitobacter sp. strain JK7-1.</title>
        <authorList>
            <person name="Park S.-J."/>
        </authorList>
    </citation>
    <scope>NUCLEOTIDE SEQUENCE</scope>
    <source>
        <strain evidence="4">JK7-1</strain>
    </source>
</reference>
<evidence type="ECO:0000256" key="1">
    <source>
        <dbReference type="ARBA" id="ARBA00022729"/>
    </source>
</evidence>
<feature type="signal peptide" evidence="2">
    <location>
        <begin position="1"/>
        <end position="21"/>
    </location>
</feature>
<accession>A0A975JDZ3</accession>
<dbReference type="InterPro" id="IPR027385">
    <property type="entry name" value="Beta-barrel_OMP"/>
</dbReference>
<keyword evidence="5" id="KW-1185">Reference proteome</keyword>
<dbReference type="Gene3D" id="2.40.160.20">
    <property type="match status" value="1"/>
</dbReference>
<evidence type="ECO:0000259" key="3">
    <source>
        <dbReference type="Pfam" id="PF13505"/>
    </source>
</evidence>
<dbReference type="Proteomes" id="UP000683291">
    <property type="component" value="Chromosome 1"/>
</dbReference>
<feature type="domain" description="Outer membrane protein beta-barrel" evidence="3">
    <location>
        <begin position="8"/>
        <end position="229"/>
    </location>
</feature>
<proteinExistence type="predicted"/>
<protein>
    <submittedName>
        <fullName evidence="4">Porin family protein</fullName>
    </submittedName>
</protein>
<organism evidence="4 5">
    <name type="scientific">Sulfitobacter albidus</name>
    <dbReference type="NCBI Taxonomy" id="2829501"/>
    <lineage>
        <taxon>Bacteria</taxon>
        <taxon>Pseudomonadati</taxon>
        <taxon>Pseudomonadota</taxon>
        <taxon>Alphaproteobacteria</taxon>
        <taxon>Rhodobacterales</taxon>
        <taxon>Roseobacteraceae</taxon>
        <taxon>Sulfitobacter</taxon>
    </lineage>
</organism>
<keyword evidence="1 2" id="KW-0732">Signal</keyword>
<evidence type="ECO:0000313" key="5">
    <source>
        <dbReference type="Proteomes" id="UP000683291"/>
    </source>
</evidence>
<dbReference type="SUPFAM" id="SSF56925">
    <property type="entry name" value="OMPA-like"/>
    <property type="match status" value="1"/>
</dbReference>
<dbReference type="Pfam" id="PF13505">
    <property type="entry name" value="OMP_b-brl"/>
    <property type="match status" value="1"/>
</dbReference>
<dbReference type="EMBL" id="CP073581">
    <property type="protein sequence ID" value="QUJ76496.1"/>
    <property type="molecule type" value="Genomic_DNA"/>
</dbReference>
<sequence>MKPLSLFTAATVALCATGVAAQDSYATVFGGYSDLRDPTFSGVITPPGGQQSITSDFGSGFSFGIALGTEIASLSTPSIGVRGELELSYSDSNVDGLGFSGNGPDAENNVAGDITSTRLFANVLADVRTNGAFTPYFGAGIGVARTDLGLSYGAAPGAVNVDDSSTNFSAQLIAGTSYALRDGVSLFGDVRLIRDFDVTSDRTSPAGFTGVVSDDIDTTNVNFGVRFNF</sequence>
<dbReference type="InterPro" id="IPR011250">
    <property type="entry name" value="OMP/PagP_B-barrel"/>
</dbReference>
<feature type="chain" id="PRO_5036902626" evidence="2">
    <location>
        <begin position="22"/>
        <end position="229"/>
    </location>
</feature>
<evidence type="ECO:0000256" key="2">
    <source>
        <dbReference type="SAM" id="SignalP"/>
    </source>
</evidence>
<dbReference type="RefSeq" id="WP_212704694.1">
    <property type="nucleotide sequence ID" value="NZ_CP073581.1"/>
</dbReference>
<dbReference type="KEGG" id="sual:KDD17_16745"/>
<name>A0A975JDZ3_9RHOB</name>